<dbReference type="PANTHER" id="PTHR47965:SF83">
    <property type="entry name" value="NEPENTHESIN-RELATED"/>
    <property type="match status" value="1"/>
</dbReference>
<feature type="chain" id="PRO_5043404422" description="Peptidase A1 domain-containing protein" evidence="5">
    <location>
        <begin position="26"/>
        <end position="457"/>
    </location>
</feature>
<dbReference type="Pfam" id="PF14543">
    <property type="entry name" value="TAXi_N"/>
    <property type="match status" value="1"/>
</dbReference>
<dbReference type="SUPFAM" id="SSF50630">
    <property type="entry name" value="Acid proteases"/>
    <property type="match status" value="1"/>
</dbReference>
<comment type="subcellular location">
    <subcellularLocation>
        <location evidence="1">Secreted</location>
        <location evidence="1">Extracellular space</location>
    </subcellularLocation>
</comment>
<dbReference type="GO" id="GO:0006508">
    <property type="term" value="P:proteolysis"/>
    <property type="evidence" value="ECO:0007669"/>
    <property type="project" value="InterPro"/>
</dbReference>
<dbReference type="FunFam" id="2.40.70.10:FF:000041">
    <property type="entry name" value="Basic 7S globulin"/>
    <property type="match status" value="1"/>
</dbReference>
<proteinExistence type="inferred from homology"/>
<feature type="domain" description="Peptidase A1" evidence="6">
    <location>
        <begin position="46"/>
        <end position="441"/>
    </location>
</feature>
<dbReference type="EMBL" id="OX451739">
    <property type="protein sequence ID" value="CAI8610486.1"/>
    <property type="molecule type" value="Genomic_DNA"/>
</dbReference>
<evidence type="ECO:0000256" key="1">
    <source>
        <dbReference type="ARBA" id="ARBA00004239"/>
    </source>
</evidence>
<evidence type="ECO:0000256" key="4">
    <source>
        <dbReference type="ARBA" id="ARBA00022729"/>
    </source>
</evidence>
<evidence type="ECO:0000313" key="7">
    <source>
        <dbReference type="EMBL" id="CAI8610486.1"/>
    </source>
</evidence>
<dbReference type="InterPro" id="IPR033121">
    <property type="entry name" value="PEPTIDASE_A1"/>
</dbReference>
<gene>
    <name evidence="7" type="ORF">VFH_IV184760</name>
</gene>
<sequence>MATSSILHLFLLSLSLLSLSSSSLALTQKPNSFILPIAKDPTTLQYSTTIKMGTPARSLDLVIDISERFLWFECDKTYNSSTYNPIQCGSKKCKLSKGTECITCTNHPLKTGCTNNTCALSVFNPIAQLFVSGDIGDDILSSLHTTVGDRGILKNVNAPHFISSCVYPDKFGVQGFLQGLSKGKKGILGLARTLISLPTQLATRFKLDRKFTLCLPSSSKTNGPRLGHGLGLGSLFIGGGPYHLGSSKDDFSKFLTYTPLIANRHSTGPIFDNSPSTEYFIKVNSIKVDNSVINYNSTLLSINRFGGGGTKLSTVIPHTKLHTLVYQPLVNAFVKKAEIRKIKRVKGVAPFGACFDSRTIGKSVTGPNVPTIDLVLKGGVEWRINGANSMVKVNENVLCLGFVEVGLENLGGLEPSFVIGGHQLEDNLLEFDLVSSKLGFSSSLLLNKASCSSFRRF</sequence>
<evidence type="ECO:0000256" key="5">
    <source>
        <dbReference type="SAM" id="SignalP"/>
    </source>
</evidence>
<keyword evidence="8" id="KW-1185">Reference proteome</keyword>
<dbReference type="AlphaFoldDB" id="A0AAV1AJE2"/>
<evidence type="ECO:0000313" key="8">
    <source>
        <dbReference type="Proteomes" id="UP001157006"/>
    </source>
</evidence>
<dbReference type="InterPro" id="IPR021109">
    <property type="entry name" value="Peptidase_aspartic_dom_sf"/>
</dbReference>
<dbReference type="FunFam" id="2.40.70.10:FF:000096">
    <property type="entry name" value="Basic 7S globulin"/>
    <property type="match status" value="1"/>
</dbReference>
<dbReference type="InterPro" id="IPR001461">
    <property type="entry name" value="Aspartic_peptidase_A1"/>
</dbReference>
<dbReference type="Gene3D" id="2.40.70.10">
    <property type="entry name" value="Acid Proteases"/>
    <property type="match status" value="2"/>
</dbReference>
<accession>A0AAV1AJE2</accession>
<organism evidence="7 8">
    <name type="scientific">Vicia faba</name>
    <name type="common">Broad bean</name>
    <name type="synonym">Faba vulgaris</name>
    <dbReference type="NCBI Taxonomy" id="3906"/>
    <lineage>
        <taxon>Eukaryota</taxon>
        <taxon>Viridiplantae</taxon>
        <taxon>Streptophyta</taxon>
        <taxon>Embryophyta</taxon>
        <taxon>Tracheophyta</taxon>
        <taxon>Spermatophyta</taxon>
        <taxon>Magnoliopsida</taxon>
        <taxon>eudicotyledons</taxon>
        <taxon>Gunneridae</taxon>
        <taxon>Pentapetalae</taxon>
        <taxon>rosids</taxon>
        <taxon>fabids</taxon>
        <taxon>Fabales</taxon>
        <taxon>Fabaceae</taxon>
        <taxon>Papilionoideae</taxon>
        <taxon>50 kb inversion clade</taxon>
        <taxon>NPAAA clade</taxon>
        <taxon>Hologalegina</taxon>
        <taxon>IRL clade</taxon>
        <taxon>Fabeae</taxon>
        <taxon>Vicia</taxon>
    </lineage>
</organism>
<protein>
    <recommendedName>
        <fullName evidence="6">Peptidase A1 domain-containing protein</fullName>
    </recommendedName>
</protein>
<evidence type="ECO:0000256" key="2">
    <source>
        <dbReference type="ARBA" id="ARBA00007447"/>
    </source>
</evidence>
<dbReference type="Pfam" id="PF14541">
    <property type="entry name" value="TAXi_C"/>
    <property type="match status" value="1"/>
</dbReference>
<dbReference type="GO" id="GO:0004190">
    <property type="term" value="F:aspartic-type endopeptidase activity"/>
    <property type="evidence" value="ECO:0007669"/>
    <property type="project" value="InterPro"/>
</dbReference>
<keyword evidence="3" id="KW-0964">Secreted</keyword>
<feature type="signal peptide" evidence="5">
    <location>
        <begin position="1"/>
        <end position="25"/>
    </location>
</feature>
<keyword evidence="4 5" id="KW-0732">Signal</keyword>
<evidence type="ECO:0000256" key="3">
    <source>
        <dbReference type="ARBA" id="ARBA00022525"/>
    </source>
</evidence>
<dbReference type="InterPro" id="IPR032799">
    <property type="entry name" value="TAXi_C"/>
</dbReference>
<dbReference type="PROSITE" id="PS51767">
    <property type="entry name" value="PEPTIDASE_A1"/>
    <property type="match status" value="1"/>
</dbReference>
<dbReference type="GO" id="GO:0005576">
    <property type="term" value="C:extracellular region"/>
    <property type="evidence" value="ECO:0007669"/>
    <property type="project" value="UniProtKB-SubCell"/>
</dbReference>
<dbReference type="Proteomes" id="UP001157006">
    <property type="component" value="Chromosome 4"/>
</dbReference>
<dbReference type="InterPro" id="IPR032861">
    <property type="entry name" value="TAXi_N"/>
</dbReference>
<dbReference type="PANTHER" id="PTHR47965">
    <property type="entry name" value="ASPARTYL PROTEASE-RELATED"/>
    <property type="match status" value="1"/>
</dbReference>
<reference evidence="7 8" key="1">
    <citation type="submission" date="2023-01" db="EMBL/GenBank/DDBJ databases">
        <authorList>
            <person name="Kreplak J."/>
        </authorList>
    </citation>
    <scope>NUCLEOTIDE SEQUENCE [LARGE SCALE GENOMIC DNA]</scope>
</reference>
<evidence type="ECO:0000259" key="6">
    <source>
        <dbReference type="PROSITE" id="PS51767"/>
    </source>
</evidence>
<comment type="similarity">
    <text evidence="2">Belongs to the peptidase A1 family.</text>
</comment>
<name>A0AAV1AJE2_VICFA</name>